<gene>
    <name evidence="2" type="primary">Acey_s0047.g1499</name>
    <name evidence="2" type="ORF">Y032_0047g1499</name>
</gene>
<dbReference type="Proteomes" id="UP000024635">
    <property type="component" value="Unassembled WGS sequence"/>
</dbReference>
<comment type="caution">
    <text evidence="2">The sequence shown here is derived from an EMBL/GenBank/DDBJ whole genome shotgun (WGS) entry which is preliminary data.</text>
</comment>
<name>A0A016UD00_9BILA</name>
<evidence type="ECO:0000313" key="2">
    <source>
        <dbReference type="EMBL" id="EYC12473.1"/>
    </source>
</evidence>
<keyword evidence="1" id="KW-0175">Coiled coil</keyword>
<reference evidence="3" key="1">
    <citation type="journal article" date="2015" name="Nat. Genet.">
        <title>The genome and transcriptome of the zoonotic hookworm Ancylostoma ceylanicum identify infection-specific gene families.</title>
        <authorList>
            <person name="Schwarz E.M."/>
            <person name="Hu Y."/>
            <person name="Antoshechkin I."/>
            <person name="Miller M.M."/>
            <person name="Sternberg P.W."/>
            <person name="Aroian R.V."/>
        </authorList>
    </citation>
    <scope>NUCLEOTIDE SEQUENCE</scope>
    <source>
        <strain evidence="3">HY135</strain>
    </source>
</reference>
<organism evidence="2 3">
    <name type="scientific">Ancylostoma ceylanicum</name>
    <dbReference type="NCBI Taxonomy" id="53326"/>
    <lineage>
        <taxon>Eukaryota</taxon>
        <taxon>Metazoa</taxon>
        <taxon>Ecdysozoa</taxon>
        <taxon>Nematoda</taxon>
        <taxon>Chromadorea</taxon>
        <taxon>Rhabditida</taxon>
        <taxon>Rhabditina</taxon>
        <taxon>Rhabditomorpha</taxon>
        <taxon>Strongyloidea</taxon>
        <taxon>Ancylostomatidae</taxon>
        <taxon>Ancylostomatinae</taxon>
        <taxon>Ancylostoma</taxon>
    </lineage>
</organism>
<protein>
    <submittedName>
        <fullName evidence="2">Uncharacterized protein</fullName>
    </submittedName>
</protein>
<keyword evidence="3" id="KW-1185">Reference proteome</keyword>
<dbReference type="AlphaFoldDB" id="A0A016UD00"/>
<feature type="coiled-coil region" evidence="1">
    <location>
        <begin position="135"/>
        <end position="193"/>
    </location>
</feature>
<evidence type="ECO:0000313" key="3">
    <source>
        <dbReference type="Proteomes" id="UP000024635"/>
    </source>
</evidence>
<accession>A0A016UD00</accession>
<evidence type="ECO:0000256" key="1">
    <source>
        <dbReference type="SAM" id="Coils"/>
    </source>
</evidence>
<sequence length="205" mass="23797">MSSRKASEAELEAEFRRLCGGEDDTRHLKVGDRCVRAIRQIEVRMCAGMAKHMRIGDRRREAIQKVGEQHTSEALEKLQQYLAHSETDKEVVHWVDTLLLRMGCKDREVFMDKLSEFARVYDVIKQGAGSEEVTVEKALERMAHAHEKIPSLQRNFVILQEQLDRQAKELEELKALRERCARQEQELRELRERPAQSCTPLAAQM</sequence>
<proteinExistence type="predicted"/>
<dbReference type="EMBL" id="JARK01001383">
    <property type="protein sequence ID" value="EYC12473.1"/>
    <property type="molecule type" value="Genomic_DNA"/>
</dbReference>